<dbReference type="eggNOG" id="COG4886">
    <property type="taxonomic scope" value="Bacteria"/>
</dbReference>
<dbReference type="AlphaFoldDB" id="B9JHI4"/>
<organism evidence="2 3">
    <name type="scientific">Rhizobium rhizogenes (strain K84 / ATCC BAA-868)</name>
    <name type="common">Agrobacterium radiobacter</name>
    <dbReference type="NCBI Taxonomy" id="311403"/>
    <lineage>
        <taxon>Bacteria</taxon>
        <taxon>Pseudomonadati</taxon>
        <taxon>Pseudomonadota</taxon>
        <taxon>Alphaproteobacteria</taxon>
        <taxon>Hyphomicrobiales</taxon>
        <taxon>Rhizobiaceae</taxon>
        <taxon>Rhizobium/Agrobacterium group</taxon>
        <taxon>Rhizobium</taxon>
    </lineage>
</organism>
<keyword evidence="1" id="KW-0732">Signal</keyword>
<feature type="signal peptide" evidence="1">
    <location>
        <begin position="1"/>
        <end position="24"/>
    </location>
</feature>
<evidence type="ECO:0000313" key="3">
    <source>
        <dbReference type="Proteomes" id="UP000001600"/>
    </source>
</evidence>
<reference evidence="2 3" key="1">
    <citation type="journal article" date="2009" name="J. Bacteriol.">
        <title>Genome sequences of three Agrobacterium biovars help elucidate the evolution of multichromosome genomes in bacteria.</title>
        <authorList>
            <person name="Slater S.C."/>
            <person name="Goldman B.S."/>
            <person name="Goodner B."/>
            <person name="Setubal J.C."/>
            <person name="Farrand S.K."/>
            <person name="Nester E.W."/>
            <person name="Burr T.J."/>
            <person name="Banta L."/>
            <person name="Dickerman A.W."/>
            <person name="Paulsen I."/>
            <person name="Otten L."/>
            <person name="Suen G."/>
            <person name="Welch R."/>
            <person name="Almeida N.F."/>
            <person name="Arnold F."/>
            <person name="Burton O.T."/>
            <person name="Du Z."/>
            <person name="Ewing A."/>
            <person name="Godsy E."/>
            <person name="Heisel S."/>
            <person name="Houmiel K.L."/>
            <person name="Jhaveri J."/>
            <person name="Lu J."/>
            <person name="Miller N.M."/>
            <person name="Norton S."/>
            <person name="Chen Q."/>
            <person name="Phoolcharoen W."/>
            <person name="Ohlin V."/>
            <person name="Ondrusek D."/>
            <person name="Pride N."/>
            <person name="Stricklin S.L."/>
            <person name="Sun J."/>
            <person name="Wheeler C."/>
            <person name="Wilson L."/>
            <person name="Zhu H."/>
            <person name="Wood D.W."/>
        </authorList>
    </citation>
    <scope>NUCLEOTIDE SEQUENCE [LARGE SCALE GENOMIC DNA]</scope>
    <source>
        <strain evidence="3">K84 / ATCC BAA-868</strain>
    </source>
</reference>
<dbReference type="HOGENOM" id="CLU_1487128_0_0_5"/>
<proteinExistence type="predicted"/>
<feature type="chain" id="PRO_5002884671" evidence="1">
    <location>
        <begin position="25"/>
        <end position="183"/>
    </location>
</feature>
<dbReference type="RefSeq" id="WP_012649696.1">
    <property type="nucleotide sequence ID" value="NC_011983.1"/>
</dbReference>
<gene>
    <name evidence="2" type="ordered locus">Arad_8000</name>
</gene>
<dbReference type="EMBL" id="CP000629">
    <property type="protein sequence ID" value="ACM29377.1"/>
    <property type="molecule type" value="Genomic_DNA"/>
</dbReference>
<dbReference type="Proteomes" id="UP000001600">
    <property type="component" value="Chromosome 2"/>
</dbReference>
<sequence>MLRVFIAFLLATSTVMSVAAPGQAAEDHAQASRSTVPFTVVRNSAYQSFVKNWDEKKQPVLCGSIRSASEWEKIFNPAATMQNKKPFSPAASFYARKQLLVVARVVSARSEAEQGKIFTATAVSVKNGALQLNYDYRAPQPGGSYQIKDYLLVSIPKNAHPAGPVTFIENGKVVCDLSPKTSD</sequence>
<protein>
    <submittedName>
        <fullName evidence="2">Uncharacterized protein</fullName>
    </submittedName>
</protein>
<dbReference type="STRING" id="311403.Arad_8000"/>
<name>B9JHI4_RHIR8</name>
<evidence type="ECO:0000256" key="1">
    <source>
        <dbReference type="SAM" id="SignalP"/>
    </source>
</evidence>
<evidence type="ECO:0000313" key="2">
    <source>
        <dbReference type="EMBL" id="ACM29377.1"/>
    </source>
</evidence>
<accession>B9JHI4</accession>
<dbReference type="KEGG" id="ara:Arad_8000"/>